<dbReference type="NCBIfam" id="NF004281">
    <property type="entry name" value="PRK05690.1"/>
    <property type="match status" value="1"/>
</dbReference>
<dbReference type="GO" id="GO:0016779">
    <property type="term" value="F:nucleotidyltransferase activity"/>
    <property type="evidence" value="ECO:0007669"/>
    <property type="project" value="UniProtKB-KW"/>
</dbReference>
<sequence>MASDPLSPEETRRYARHLVLKGMGGAGQQALKRARMLVVGAGGLGSPVVAYLAGAGVGRLGIVDHDTVSLSNLQRQVIHTEIGASKAASAGRFAHALNPHVETVVHALRLEAGNVAELVGRYDLVLDGTDNLATRRIVAASCQTLGLPLVSGAVSMFDGQVTVFAPGGPHFADLYPDEADDADLPSCEATGILGPLTGVIGTLMAMEAIKLITGIGEPLIGRVLTYDGKGGRFSEFSYEGTGLPSQILPPTSRHPRA</sequence>
<name>A0ABX7C1A4_9HYPH</name>
<dbReference type="PANTHER" id="PTHR10953">
    <property type="entry name" value="UBIQUITIN-ACTIVATING ENZYME E1"/>
    <property type="match status" value="1"/>
</dbReference>
<dbReference type="Proteomes" id="UP000595460">
    <property type="component" value="Chromosome"/>
</dbReference>
<dbReference type="RefSeq" id="WP_201658155.1">
    <property type="nucleotide sequence ID" value="NZ_CP068047.1"/>
</dbReference>
<dbReference type="Pfam" id="PF00899">
    <property type="entry name" value="ThiF"/>
    <property type="match status" value="1"/>
</dbReference>
<organism evidence="2 3">
    <name type="scientific">Devosia oryziradicis</name>
    <dbReference type="NCBI Taxonomy" id="2801335"/>
    <lineage>
        <taxon>Bacteria</taxon>
        <taxon>Pseudomonadati</taxon>
        <taxon>Pseudomonadota</taxon>
        <taxon>Alphaproteobacteria</taxon>
        <taxon>Hyphomicrobiales</taxon>
        <taxon>Devosiaceae</taxon>
        <taxon>Devosia</taxon>
    </lineage>
</organism>
<gene>
    <name evidence="2" type="primary">moeB</name>
    <name evidence="2" type="ORF">JI749_02060</name>
</gene>
<dbReference type="CDD" id="cd00757">
    <property type="entry name" value="ThiF_MoeB_HesA_family"/>
    <property type="match status" value="1"/>
</dbReference>
<dbReference type="EMBL" id="CP068047">
    <property type="protein sequence ID" value="QQR36445.1"/>
    <property type="molecule type" value="Genomic_DNA"/>
</dbReference>
<dbReference type="Gene3D" id="3.40.50.720">
    <property type="entry name" value="NAD(P)-binding Rossmann-like Domain"/>
    <property type="match status" value="1"/>
</dbReference>
<keyword evidence="2" id="KW-0808">Transferase</keyword>
<dbReference type="PANTHER" id="PTHR10953:SF102">
    <property type="entry name" value="ADENYLYLTRANSFERASE AND SULFURTRANSFERASE MOCS3"/>
    <property type="match status" value="1"/>
</dbReference>
<keyword evidence="3" id="KW-1185">Reference proteome</keyword>
<dbReference type="SUPFAM" id="SSF69572">
    <property type="entry name" value="Activating enzymes of the ubiquitin-like proteins"/>
    <property type="match status" value="1"/>
</dbReference>
<keyword evidence="2" id="KW-0548">Nucleotidyltransferase</keyword>
<protein>
    <submittedName>
        <fullName evidence="2">Molybdopterin-synthase adenylyltransferase MoeB</fullName>
    </submittedName>
</protein>
<evidence type="ECO:0000259" key="1">
    <source>
        <dbReference type="Pfam" id="PF00899"/>
    </source>
</evidence>
<evidence type="ECO:0000313" key="3">
    <source>
        <dbReference type="Proteomes" id="UP000595460"/>
    </source>
</evidence>
<evidence type="ECO:0000313" key="2">
    <source>
        <dbReference type="EMBL" id="QQR36445.1"/>
    </source>
</evidence>
<accession>A0ABX7C1A4</accession>
<dbReference type="InterPro" id="IPR045886">
    <property type="entry name" value="ThiF/MoeB/HesA"/>
</dbReference>
<reference evidence="2 3" key="1">
    <citation type="submission" date="2021-01" db="EMBL/GenBank/DDBJ databases">
        <title>Genome seq and assembly of Devosia sp. G19.</title>
        <authorList>
            <person name="Chhetri G."/>
        </authorList>
    </citation>
    <scope>NUCLEOTIDE SEQUENCE [LARGE SCALE GENOMIC DNA]</scope>
    <source>
        <strain evidence="2 3">G19</strain>
    </source>
</reference>
<dbReference type="InterPro" id="IPR035985">
    <property type="entry name" value="Ubiquitin-activating_enz"/>
</dbReference>
<dbReference type="InterPro" id="IPR000594">
    <property type="entry name" value="ThiF_NAD_FAD-bd"/>
</dbReference>
<proteinExistence type="predicted"/>
<feature type="domain" description="THIF-type NAD/FAD binding fold" evidence="1">
    <location>
        <begin position="14"/>
        <end position="237"/>
    </location>
</feature>